<dbReference type="Proteomes" id="UP000256478">
    <property type="component" value="Unassembled WGS sequence"/>
</dbReference>
<dbReference type="OrthoDB" id="6187626at2"/>
<comment type="caution">
    <text evidence="2">The sequence shown here is derived from an EMBL/GenBank/DDBJ whole genome shotgun (WGS) entry which is preliminary data.</text>
</comment>
<protein>
    <submittedName>
        <fullName evidence="2">Uncharacterized protein</fullName>
    </submittedName>
</protein>
<sequence>MSPQFNFVLKKLVLVDSAGFCYSEIELDKHTILLGEGNVGKSSLLNCIRLFLLPEVNFNKAKDKFNFKSSNGYQYDKNESFGHYFPSKYSHLIIEVEKVIAGKRYTHCQILNRGKNLSFERIFTTLPYAEIQHLFWQVEDDDEHHIGSRVDKLSTQEIFAQIKAKDKHCLAVKEPQKLKDLMYARDILSEVAMRYSLFPLNDASEENVESLRALILMLFDMETSNEGVAKAVANIIESEKKETTDALNFDIHSFMSAHDLLKQEEQKLTDIDNKTAEFTQLTHHFSQYSQLSEIESQFVDFYLYLNSEIKVTNANVSASATKIKDFQIELKPIAEEIKLLGQNLFTANRNSEQAKKNIAQAQKDIDTAEMELSLYGEMSAQEVLEVLDEEFTTTQDKVKALQDENARLGRIQSLQQRIAEYQAKQRVIETEMANSQFAIDKQLSHETLALLHSVNPKLVMANPGRSLTQQEWDSLEHFKNLFVDQGYLYNFWGQEFSKSTSRTVRNLALELDDIKSEISADTAEKNGLEQQDTENPLITAKKLEALNKELKEIARVKGLINELANNRSGLNIYKKQLTESQAELAEHTPRLDTLKAKQSELAELIEAEQQSKQSLAAEQSRLLELQSKSDGTKQAYAKIQRQLERQDTFNHQPSLTAEHLSSLQRALQQVEGLRANIIESLRDFARAGFIEADTELFNSSPLPSVIHQSYLNLKQIYDELDGQRLLLKTKTKSHNESVSNYVDILDKNFEHISRFEKQLNRSFEGISVNDLAEIEVSIHVDPRFSNLINEIHKSYNEFSEQALSEQFYLRLQAFSDAFFKNGERNKLVMADVIKQVSYRVKKEGHENWQTKQQSTSTTALINLKLVRILLAKLRADSCMVKLPVIMDEAANINVNQYEWLLKDIKESGFFLFTAGTHSSGAELVHMIGNHYDVDALKTAKPYSAERTRVVWDGPQAFYNQEEFDAFVGDEQIDLLAGVDEEI</sequence>
<feature type="coiled-coil region" evidence="1">
    <location>
        <begin position="344"/>
        <end position="431"/>
    </location>
</feature>
<evidence type="ECO:0000256" key="1">
    <source>
        <dbReference type="SAM" id="Coils"/>
    </source>
</evidence>
<feature type="coiled-coil region" evidence="1">
    <location>
        <begin position="511"/>
        <end position="566"/>
    </location>
</feature>
<keyword evidence="1" id="KW-0175">Coiled coil</keyword>
<dbReference type="Gene3D" id="3.40.1140.10">
    <property type="match status" value="1"/>
</dbReference>
<evidence type="ECO:0000313" key="2">
    <source>
        <dbReference type="EMBL" id="REL25228.1"/>
    </source>
</evidence>
<evidence type="ECO:0000313" key="3">
    <source>
        <dbReference type="Proteomes" id="UP000256478"/>
    </source>
</evidence>
<gene>
    <name evidence="2" type="ORF">DXX93_00745</name>
</gene>
<organism evidence="2 3">
    <name type="scientific">Thalassotalea euphylliae</name>
    <dbReference type="NCBI Taxonomy" id="1655234"/>
    <lineage>
        <taxon>Bacteria</taxon>
        <taxon>Pseudomonadati</taxon>
        <taxon>Pseudomonadota</taxon>
        <taxon>Gammaproteobacteria</taxon>
        <taxon>Alteromonadales</taxon>
        <taxon>Colwelliaceae</taxon>
        <taxon>Thalassotalea</taxon>
    </lineage>
</organism>
<dbReference type="EMBL" id="QUOU01000001">
    <property type="protein sequence ID" value="REL25228.1"/>
    <property type="molecule type" value="Genomic_DNA"/>
</dbReference>
<dbReference type="RefSeq" id="WP_116006391.1">
    <property type="nucleotide sequence ID" value="NZ_QUOU01000001.1"/>
</dbReference>
<accession>A0A3E0TL34</accession>
<reference evidence="2 3" key="1">
    <citation type="submission" date="2018-08" db="EMBL/GenBank/DDBJ databases">
        <title>Thalassotalea euphylliae genome.</title>
        <authorList>
            <person name="Summers S."/>
            <person name="Rice S.A."/>
            <person name="Freckelton M.L."/>
            <person name="Nedved B.T."/>
            <person name="Hadfield M.G."/>
        </authorList>
    </citation>
    <scope>NUCLEOTIDE SEQUENCE [LARGE SCALE GENOMIC DNA]</scope>
    <source>
        <strain evidence="2 3">H1</strain>
    </source>
</reference>
<dbReference type="AlphaFoldDB" id="A0A3E0TL34"/>
<proteinExistence type="predicted"/>
<name>A0A3E0TL34_9GAMM</name>